<comment type="caution">
    <text evidence="7">The sequence shown here is derived from an EMBL/GenBank/DDBJ whole genome shotgun (WGS) entry which is preliminary data.</text>
</comment>
<dbReference type="Pfam" id="PF00208">
    <property type="entry name" value="ELFV_dehydrog"/>
    <property type="match status" value="1"/>
</dbReference>
<accession>A0A0W0GD05</accession>
<dbReference type="GO" id="GO:0005829">
    <property type="term" value="C:cytosol"/>
    <property type="evidence" value="ECO:0007669"/>
    <property type="project" value="TreeGrafter"/>
</dbReference>
<dbReference type="EMBL" id="LATX01000360">
    <property type="protein sequence ID" value="KTB46413.1"/>
    <property type="molecule type" value="Genomic_DNA"/>
</dbReference>
<comment type="similarity">
    <text evidence="1">Belongs to the Glu/Leu/Phe/Val dehydrogenases family.</text>
</comment>
<dbReference type="GO" id="GO:0004354">
    <property type="term" value="F:glutamate dehydrogenase (NADP+) activity"/>
    <property type="evidence" value="ECO:0007669"/>
    <property type="project" value="TreeGrafter"/>
</dbReference>
<dbReference type="InterPro" id="IPR036875">
    <property type="entry name" value="Znf_CCHC_sf"/>
</dbReference>
<dbReference type="SUPFAM" id="SSF51735">
    <property type="entry name" value="NAD(P)-binding Rossmann-fold domains"/>
    <property type="match status" value="1"/>
</dbReference>
<dbReference type="Proteomes" id="UP000054988">
    <property type="component" value="Unassembled WGS sequence"/>
</dbReference>
<keyword evidence="4" id="KW-0863">Zinc-finger</keyword>
<dbReference type="GO" id="GO:0003676">
    <property type="term" value="F:nucleic acid binding"/>
    <property type="evidence" value="ECO:0007669"/>
    <property type="project" value="InterPro"/>
</dbReference>
<evidence type="ECO:0000313" key="8">
    <source>
        <dbReference type="Proteomes" id="UP000054988"/>
    </source>
</evidence>
<dbReference type="Gene3D" id="3.40.50.10860">
    <property type="entry name" value="Leucine Dehydrogenase, chain A, domain 1"/>
    <property type="match status" value="1"/>
</dbReference>
<evidence type="ECO:0000256" key="2">
    <source>
        <dbReference type="ARBA" id="ARBA00022664"/>
    </source>
</evidence>
<evidence type="ECO:0000259" key="6">
    <source>
        <dbReference type="PROSITE" id="PS50158"/>
    </source>
</evidence>
<feature type="region of interest" description="Disordered" evidence="5">
    <location>
        <begin position="213"/>
        <end position="233"/>
    </location>
</feature>
<gene>
    <name evidence="7" type="ORF">WG66_1008</name>
</gene>
<dbReference type="Gene3D" id="3.40.50.720">
    <property type="entry name" value="NAD(P)-binding Rossmann-like Domain"/>
    <property type="match status" value="1"/>
</dbReference>
<dbReference type="InterPro" id="IPR050724">
    <property type="entry name" value="Glu_Leu_Phe_Val_DH"/>
</dbReference>
<dbReference type="Pfam" id="PF02812">
    <property type="entry name" value="ELFV_dehydrog_N"/>
    <property type="match status" value="1"/>
</dbReference>
<dbReference type="AlphaFoldDB" id="A0A0W0GD05"/>
<name>A0A0W0GD05_MONRR</name>
<dbReference type="GO" id="GO:0006537">
    <property type="term" value="P:glutamate biosynthetic process"/>
    <property type="evidence" value="ECO:0007669"/>
    <property type="project" value="TreeGrafter"/>
</dbReference>
<feature type="compositionally biased region" description="Basic and acidic residues" evidence="5">
    <location>
        <begin position="291"/>
        <end position="300"/>
    </location>
</feature>
<dbReference type="SMART" id="SM00343">
    <property type="entry name" value="ZnF_C2HC"/>
    <property type="match status" value="1"/>
</dbReference>
<keyword evidence="3" id="KW-0560">Oxidoreductase</keyword>
<dbReference type="InterPro" id="IPR006097">
    <property type="entry name" value="Glu/Leu/Phe/Val/Trp_DH_dimer"/>
</dbReference>
<proteinExistence type="inferred from homology"/>
<reference evidence="7 8" key="1">
    <citation type="submission" date="2015-12" db="EMBL/GenBank/DDBJ databases">
        <title>Draft genome sequence of Moniliophthora roreri, the causal agent of frosty pod rot of cacao.</title>
        <authorList>
            <person name="Aime M.C."/>
            <person name="Diaz-Valderrama J.R."/>
            <person name="Kijpornyongpan T."/>
            <person name="Phillips-Mora W."/>
        </authorList>
    </citation>
    <scope>NUCLEOTIDE SEQUENCE [LARGE SCALE GENOMIC DNA]</scope>
    <source>
        <strain evidence="7 8">MCA 2952</strain>
    </source>
</reference>
<keyword evidence="4" id="KW-0862">Zinc</keyword>
<dbReference type="SUPFAM" id="SSF53223">
    <property type="entry name" value="Aminoacid dehydrogenase-like, N-terminal domain"/>
    <property type="match status" value="1"/>
</dbReference>
<dbReference type="InterPro" id="IPR006096">
    <property type="entry name" value="Glu/Leu/Phe/Val/Trp_DH_C"/>
</dbReference>
<dbReference type="eggNOG" id="KOG2250">
    <property type="taxonomic scope" value="Eukaryota"/>
</dbReference>
<dbReference type="GO" id="GO:0006397">
    <property type="term" value="P:mRNA processing"/>
    <property type="evidence" value="ECO:0007669"/>
    <property type="project" value="UniProtKB-KW"/>
</dbReference>
<protein>
    <submittedName>
        <fullName evidence="7">Putative NADP-specific glutamate dehydrogenase</fullName>
    </submittedName>
</protein>
<organism evidence="7 8">
    <name type="scientific">Moniliophthora roreri</name>
    <name type="common">Frosty pod rot fungus</name>
    <name type="synonym">Monilia roreri</name>
    <dbReference type="NCBI Taxonomy" id="221103"/>
    <lineage>
        <taxon>Eukaryota</taxon>
        <taxon>Fungi</taxon>
        <taxon>Dikarya</taxon>
        <taxon>Basidiomycota</taxon>
        <taxon>Agaricomycotina</taxon>
        <taxon>Agaricomycetes</taxon>
        <taxon>Agaricomycetidae</taxon>
        <taxon>Agaricales</taxon>
        <taxon>Marasmiineae</taxon>
        <taxon>Marasmiaceae</taxon>
        <taxon>Moniliophthora</taxon>
    </lineage>
</organism>
<dbReference type="Pfam" id="PF03732">
    <property type="entry name" value="Retrotrans_gag"/>
    <property type="match status" value="1"/>
</dbReference>
<dbReference type="GO" id="GO:0008270">
    <property type="term" value="F:zinc ion binding"/>
    <property type="evidence" value="ECO:0007669"/>
    <property type="project" value="UniProtKB-KW"/>
</dbReference>
<evidence type="ECO:0000256" key="1">
    <source>
        <dbReference type="ARBA" id="ARBA00006382"/>
    </source>
</evidence>
<dbReference type="PANTHER" id="PTHR43571">
    <property type="entry name" value="NADP-SPECIFIC GLUTAMATE DEHYDROGENASE 1-RELATED"/>
    <property type="match status" value="1"/>
</dbReference>
<dbReference type="SMART" id="SM00839">
    <property type="entry name" value="ELFV_dehydrog"/>
    <property type="match status" value="1"/>
</dbReference>
<dbReference type="SUPFAM" id="SSF57756">
    <property type="entry name" value="Retrovirus zinc finger-like domains"/>
    <property type="match status" value="1"/>
</dbReference>
<dbReference type="InterPro" id="IPR005162">
    <property type="entry name" value="Retrotrans_gag_dom"/>
</dbReference>
<evidence type="ECO:0000313" key="7">
    <source>
        <dbReference type="EMBL" id="KTB46413.1"/>
    </source>
</evidence>
<keyword evidence="2" id="KW-0507">mRNA processing</keyword>
<dbReference type="InterPro" id="IPR046346">
    <property type="entry name" value="Aminoacid_DH-like_N_sf"/>
</dbReference>
<dbReference type="Gene3D" id="4.10.60.10">
    <property type="entry name" value="Zinc finger, CCHC-type"/>
    <property type="match status" value="1"/>
</dbReference>
<feature type="domain" description="CCHC-type" evidence="6">
    <location>
        <begin position="568"/>
        <end position="581"/>
    </location>
</feature>
<feature type="region of interest" description="Disordered" evidence="5">
    <location>
        <begin position="291"/>
        <end position="315"/>
    </location>
</feature>
<dbReference type="InterPro" id="IPR036291">
    <property type="entry name" value="NAD(P)-bd_dom_sf"/>
</dbReference>
<dbReference type="InterPro" id="IPR001878">
    <property type="entry name" value="Znf_CCHC"/>
</dbReference>
<evidence type="ECO:0000256" key="5">
    <source>
        <dbReference type="SAM" id="MobiDB-lite"/>
    </source>
</evidence>
<sequence length="629" mass="70170">MGGGKGGSDFDPKGKSDAEIRRFCVAFMSELSKHIGQDTDVPAGDIGTRGREIGFLFGAYKKLRNEFTGVEASSDQRLRVMESSTTLSILNKPSTLVAISGSGNVSQYTALKVIKLGATVVSLSDSKGSLIATTEKGFSKENLLPMKSTSTILASKRPWTLLPEIHTALPGATENEVSGEEAEALIAAGTRIVAEGSNMGCTPEAIEVFKKSRKEGGGKGNPKIGISCPGKGKRRIVTTDNQNTQNQEQNQTRPRLQNRLRAIQGRKENIDPNFFPTIAAAFTGMDELPDYRDKTDRPEDNILTTSSSTPPPRIPNMTMQQTGTSLQDLITALRTLQSNGEKKKENKVAVLNSYNGSPSKASTFLTEVDLFLMANETIYPNDKDKILFTLSYMKDGHATKWMKAKAKEYKQTLLEKEAETTDTKPEEQVHVMTWEEFLSDFKKAFQPINVGTNACLKMKQLKQNKRTVDEYISDFCLLALDSEYDDRALIDHFMTGLHPALLKACLMVPDHPDTIEGWYNRARKYNSNWLMTMAITRGERTKKSPQTEKRVNHILDEESAKYQKKGLCYRCSKPGHIAKNCLEKQDNEQKKKPNKATPRDVYHQIHAIYRDFSEDEQTQILGFMEGEGF</sequence>
<dbReference type="PANTHER" id="PTHR43571:SF1">
    <property type="entry name" value="NADP-SPECIFIC GLUTAMATE DEHYDROGENASE 1-RELATED"/>
    <property type="match status" value="1"/>
</dbReference>
<dbReference type="PROSITE" id="PS50158">
    <property type="entry name" value="ZF_CCHC"/>
    <property type="match status" value="1"/>
</dbReference>
<keyword evidence="4" id="KW-0479">Metal-binding</keyword>
<dbReference type="Pfam" id="PF00098">
    <property type="entry name" value="zf-CCHC"/>
    <property type="match status" value="1"/>
</dbReference>
<evidence type="ECO:0000256" key="4">
    <source>
        <dbReference type="PROSITE-ProRule" id="PRU00047"/>
    </source>
</evidence>
<evidence type="ECO:0000256" key="3">
    <source>
        <dbReference type="ARBA" id="ARBA00023002"/>
    </source>
</evidence>